<dbReference type="Gene3D" id="3.20.20.190">
    <property type="entry name" value="Phosphatidylinositol (PI) phosphodiesterase"/>
    <property type="match status" value="1"/>
</dbReference>
<dbReference type="PANTHER" id="PTHR46211:SF13">
    <property type="entry name" value="GLYCEROPHOSPHODIESTER PHOSPHODIESTERASE 1-RELATED"/>
    <property type="match status" value="1"/>
</dbReference>
<name>A0ABR8UR26_9MICC</name>
<sequence length="294" mass="31271">MRSLIYAHRGSSGAYAEHTRAAYLQALADGADGVECDIHLSQDRQPVLIHDAAVDRTSNGTGPVASHTVEQLRQLDFSGWKQVPVPAAYGTNAQQFLTLAELLDLLAGAGRRISLAVEFKQPGPFGLDLEDTVLALLKARGWEPETSRLGLITVSFMSFSPDSVRHLRRSVPAAFVCQLLADVDDAAIAEAALLLPPGFDTAGMLNRALAEGEEIVSTGEAGIAGPGVEYLRAHPERVAGWAAAGTTIRAWTVDDPADAQAAYRLGVQEFTTNYPQTLRSVLAALERADQGGNG</sequence>
<comment type="caution">
    <text evidence="2">The sequence shown here is derived from an EMBL/GenBank/DDBJ whole genome shotgun (WGS) entry which is preliminary data.</text>
</comment>
<dbReference type="SUPFAM" id="SSF51695">
    <property type="entry name" value="PLC-like phosphodiesterases"/>
    <property type="match status" value="1"/>
</dbReference>
<dbReference type="RefSeq" id="WP_191807325.1">
    <property type="nucleotide sequence ID" value="NZ_JACSQD010000002.1"/>
</dbReference>
<organism evidence="2 3">
    <name type="scientific">Arthrobacter gallicola</name>
    <dbReference type="NCBI Taxonomy" id="2762225"/>
    <lineage>
        <taxon>Bacteria</taxon>
        <taxon>Bacillati</taxon>
        <taxon>Actinomycetota</taxon>
        <taxon>Actinomycetes</taxon>
        <taxon>Micrococcales</taxon>
        <taxon>Micrococcaceae</taxon>
        <taxon>Arthrobacter</taxon>
    </lineage>
</organism>
<dbReference type="EMBL" id="JACSQD010000002">
    <property type="protein sequence ID" value="MBD7994993.1"/>
    <property type="molecule type" value="Genomic_DNA"/>
</dbReference>
<accession>A0ABR8UR26</accession>
<dbReference type="Pfam" id="PF03009">
    <property type="entry name" value="GDPD"/>
    <property type="match status" value="1"/>
</dbReference>
<keyword evidence="3" id="KW-1185">Reference proteome</keyword>
<protein>
    <submittedName>
        <fullName evidence="2">Glycerophosphodiester phosphodiesterase</fullName>
    </submittedName>
</protein>
<dbReference type="PANTHER" id="PTHR46211">
    <property type="entry name" value="GLYCEROPHOSPHORYL DIESTER PHOSPHODIESTERASE"/>
    <property type="match status" value="1"/>
</dbReference>
<evidence type="ECO:0000313" key="2">
    <source>
        <dbReference type="EMBL" id="MBD7994993.1"/>
    </source>
</evidence>
<proteinExistence type="predicted"/>
<dbReference type="PROSITE" id="PS51704">
    <property type="entry name" value="GP_PDE"/>
    <property type="match status" value="1"/>
</dbReference>
<gene>
    <name evidence="2" type="ORF">H9639_06745</name>
</gene>
<feature type="domain" description="GP-PDE" evidence="1">
    <location>
        <begin position="3"/>
        <end position="282"/>
    </location>
</feature>
<evidence type="ECO:0000313" key="3">
    <source>
        <dbReference type="Proteomes" id="UP000609874"/>
    </source>
</evidence>
<reference evidence="2 3" key="1">
    <citation type="submission" date="2020-08" db="EMBL/GenBank/DDBJ databases">
        <title>A Genomic Blueprint of the Chicken Gut Microbiome.</title>
        <authorList>
            <person name="Gilroy R."/>
            <person name="Ravi A."/>
            <person name="Getino M."/>
            <person name="Pursley I."/>
            <person name="Horton D.L."/>
            <person name="Alikhan N.-F."/>
            <person name="Baker D."/>
            <person name="Gharbi K."/>
            <person name="Hall N."/>
            <person name="Watson M."/>
            <person name="Adriaenssens E.M."/>
            <person name="Foster-Nyarko E."/>
            <person name="Jarju S."/>
            <person name="Secka A."/>
            <person name="Antonio M."/>
            <person name="Oren A."/>
            <person name="Chaudhuri R."/>
            <person name="La Ragione R.M."/>
            <person name="Hildebrand F."/>
            <person name="Pallen M.J."/>
        </authorList>
    </citation>
    <scope>NUCLEOTIDE SEQUENCE [LARGE SCALE GENOMIC DNA]</scope>
    <source>
        <strain evidence="2 3">Sa2CUA1</strain>
    </source>
</reference>
<evidence type="ECO:0000259" key="1">
    <source>
        <dbReference type="PROSITE" id="PS51704"/>
    </source>
</evidence>
<dbReference type="Proteomes" id="UP000609874">
    <property type="component" value="Unassembled WGS sequence"/>
</dbReference>
<dbReference type="InterPro" id="IPR030395">
    <property type="entry name" value="GP_PDE_dom"/>
</dbReference>
<dbReference type="InterPro" id="IPR017946">
    <property type="entry name" value="PLC-like_Pdiesterase_TIM-brl"/>
</dbReference>